<dbReference type="AlphaFoldDB" id="A0A1I2N4U8"/>
<evidence type="ECO:0000256" key="1">
    <source>
        <dbReference type="SAM" id="Phobius"/>
    </source>
</evidence>
<organism evidence="2 3">
    <name type="scientific">Halopelagius inordinatus</name>
    <dbReference type="NCBI Taxonomy" id="553467"/>
    <lineage>
        <taxon>Archaea</taxon>
        <taxon>Methanobacteriati</taxon>
        <taxon>Methanobacteriota</taxon>
        <taxon>Stenosarchaea group</taxon>
        <taxon>Halobacteria</taxon>
        <taxon>Halobacteriales</taxon>
        <taxon>Haloferacaceae</taxon>
    </lineage>
</organism>
<evidence type="ECO:0000313" key="3">
    <source>
        <dbReference type="Proteomes" id="UP000198876"/>
    </source>
</evidence>
<accession>A0A1I2N4U8</accession>
<keyword evidence="1" id="KW-0812">Transmembrane</keyword>
<dbReference type="RefSeq" id="WP_092889344.1">
    <property type="nucleotide sequence ID" value="NZ_FOOQ01000001.1"/>
</dbReference>
<dbReference type="Proteomes" id="UP000198876">
    <property type="component" value="Unassembled WGS sequence"/>
</dbReference>
<keyword evidence="3" id="KW-1185">Reference proteome</keyword>
<proteinExistence type="predicted"/>
<feature type="transmembrane region" description="Helical" evidence="1">
    <location>
        <begin position="38"/>
        <end position="60"/>
    </location>
</feature>
<feature type="transmembrane region" description="Helical" evidence="1">
    <location>
        <begin position="80"/>
        <end position="100"/>
    </location>
</feature>
<dbReference type="STRING" id="553467.SAMN04488063_1036"/>
<name>A0A1I2N4U8_9EURY</name>
<keyword evidence="1" id="KW-1133">Transmembrane helix</keyword>
<evidence type="ECO:0000313" key="2">
    <source>
        <dbReference type="EMBL" id="SFF98663.1"/>
    </source>
</evidence>
<gene>
    <name evidence="2" type="ORF">SAMN04488063_1036</name>
</gene>
<keyword evidence="1" id="KW-0472">Membrane</keyword>
<protein>
    <submittedName>
        <fullName evidence="2">Uncharacterized protein</fullName>
    </submittedName>
</protein>
<dbReference type="EMBL" id="FOOQ01000001">
    <property type="protein sequence ID" value="SFF98663.1"/>
    <property type="molecule type" value="Genomic_DNA"/>
</dbReference>
<reference evidence="3" key="1">
    <citation type="submission" date="2016-10" db="EMBL/GenBank/DDBJ databases">
        <authorList>
            <person name="Varghese N."/>
            <person name="Submissions S."/>
        </authorList>
    </citation>
    <scope>NUCLEOTIDE SEQUENCE [LARGE SCALE GENOMIC DNA]</scope>
    <source>
        <strain evidence="3">CGMCC 1.7739</strain>
    </source>
</reference>
<sequence length="110" mass="11134">MLLIALPAGLVVGAVAAAAVYADATRRGLSTVTRLSWAGGAALVSLVGFLVPALFSDAFYRAYFVGVKASAVAVSPHEALAVSLAFGVVVSVLFVLLYGFGSRYGPVAGE</sequence>